<gene>
    <name evidence="2" type="ORF">O181_020252</name>
</gene>
<protein>
    <submittedName>
        <fullName evidence="2">Uncharacterized protein</fullName>
    </submittedName>
</protein>
<organism evidence="2 3">
    <name type="scientific">Austropuccinia psidii MF-1</name>
    <dbReference type="NCBI Taxonomy" id="1389203"/>
    <lineage>
        <taxon>Eukaryota</taxon>
        <taxon>Fungi</taxon>
        <taxon>Dikarya</taxon>
        <taxon>Basidiomycota</taxon>
        <taxon>Pucciniomycotina</taxon>
        <taxon>Pucciniomycetes</taxon>
        <taxon>Pucciniales</taxon>
        <taxon>Sphaerophragmiaceae</taxon>
        <taxon>Austropuccinia</taxon>
    </lineage>
</organism>
<feature type="compositionally biased region" description="Basic and acidic residues" evidence="1">
    <location>
        <begin position="9"/>
        <end position="31"/>
    </location>
</feature>
<dbReference type="Proteomes" id="UP000765509">
    <property type="component" value="Unassembled WGS sequence"/>
</dbReference>
<feature type="region of interest" description="Disordered" evidence="1">
    <location>
        <begin position="82"/>
        <end position="151"/>
    </location>
</feature>
<dbReference type="EMBL" id="AVOT02006006">
    <property type="protein sequence ID" value="MBW0480537.1"/>
    <property type="molecule type" value="Genomic_DNA"/>
</dbReference>
<evidence type="ECO:0000313" key="2">
    <source>
        <dbReference type="EMBL" id="MBW0480537.1"/>
    </source>
</evidence>
<proteinExistence type="predicted"/>
<feature type="compositionally biased region" description="Basic and acidic residues" evidence="1">
    <location>
        <begin position="93"/>
        <end position="103"/>
    </location>
</feature>
<evidence type="ECO:0000256" key="1">
    <source>
        <dbReference type="SAM" id="MobiDB-lite"/>
    </source>
</evidence>
<accession>A0A9Q3GV58</accession>
<evidence type="ECO:0000313" key="3">
    <source>
        <dbReference type="Proteomes" id="UP000765509"/>
    </source>
</evidence>
<reference evidence="2" key="1">
    <citation type="submission" date="2021-03" db="EMBL/GenBank/DDBJ databases">
        <title>Draft genome sequence of rust myrtle Austropuccinia psidii MF-1, a brazilian biotype.</title>
        <authorList>
            <person name="Quecine M.C."/>
            <person name="Pachon D.M.R."/>
            <person name="Bonatelli M.L."/>
            <person name="Correr F.H."/>
            <person name="Franceschini L.M."/>
            <person name="Leite T.F."/>
            <person name="Margarido G.R.A."/>
            <person name="Almeida C.A."/>
            <person name="Ferrarezi J.A."/>
            <person name="Labate C.A."/>
        </authorList>
    </citation>
    <scope>NUCLEOTIDE SEQUENCE</scope>
    <source>
        <strain evidence="2">MF-1</strain>
    </source>
</reference>
<feature type="region of interest" description="Disordered" evidence="1">
    <location>
        <begin position="1"/>
        <end position="33"/>
    </location>
</feature>
<keyword evidence="3" id="KW-1185">Reference proteome</keyword>
<feature type="compositionally biased region" description="Basic and acidic residues" evidence="1">
    <location>
        <begin position="141"/>
        <end position="151"/>
    </location>
</feature>
<dbReference type="AlphaFoldDB" id="A0A9Q3GV58"/>
<feature type="compositionally biased region" description="Polar residues" evidence="1">
    <location>
        <begin position="110"/>
        <end position="120"/>
    </location>
</feature>
<name>A0A9Q3GV58_9BASI</name>
<comment type="caution">
    <text evidence="2">The sequence shown here is derived from an EMBL/GenBank/DDBJ whole genome shotgun (WGS) entry which is preliminary data.</text>
</comment>
<sequence length="151" mass="17129">MEVDSEVELVPHKGKEREKCPREQNTHKEVPYPRNAQTFCTRIATKLGNVITNPQRSAELLENYQNVPQGGGNSETLQWMESTIIQTSKKKDKGLEHQKEGGKQGRRASSFYQKATSKPASTIGEEEKEKELEETIFSKSQEPKNSKGCYE</sequence>